<accession>A0A7W7WZC9</accession>
<dbReference type="PANTHER" id="PTHR43434:SF1">
    <property type="entry name" value="PHOSPHOGLYCOLATE PHOSPHATASE"/>
    <property type="match status" value="1"/>
</dbReference>
<comment type="caution">
    <text evidence="1">The sequence shown here is derived from an EMBL/GenBank/DDBJ whole genome shotgun (WGS) entry which is preliminary data.</text>
</comment>
<dbReference type="Gene3D" id="1.10.150.240">
    <property type="entry name" value="Putative phosphatase, domain 2"/>
    <property type="match status" value="1"/>
</dbReference>
<evidence type="ECO:0000313" key="2">
    <source>
        <dbReference type="Proteomes" id="UP000542674"/>
    </source>
</evidence>
<dbReference type="InterPro" id="IPR023198">
    <property type="entry name" value="PGP-like_dom2"/>
</dbReference>
<dbReference type="RefSeq" id="WP_184675108.1">
    <property type="nucleotide sequence ID" value="NZ_BAABAI010000035.1"/>
</dbReference>
<dbReference type="Gene3D" id="3.40.50.1000">
    <property type="entry name" value="HAD superfamily/HAD-like"/>
    <property type="match status" value="1"/>
</dbReference>
<reference evidence="1 2" key="1">
    <citation type="submission" date="2020-08" db="EMBL/GenBank/DDBJ databases">
        <title>Sequencing the genomes of 1000 actinobacteria strains.</title>
        <authorList>
            <person name="Klenk H.-P."/>
        </authorList>
    </citation>
    <scope>NUCLEOTIDE SEQUENCE [LARGE SCALE GENOMIC DNA]</scope>
    <source>
        <strain evidence="1 2">DSM 45084</strain>
    </source>
</reference>
<dbReference type="PANTHER" id="PTHR43434">
    <property type="entry name" value="PHOSPHOGLYCOLATE PHOSPHATASE"/>
    <property type="match status" value="1"/>
</dbReference>
<organism evidence="1 2">
    <name type="scientific">Saccharothrix violaceirubra</name>
    <dbReference type="NCBI Taxonomy" id="413306"/>
    <lineage>
        <taxon>Bacteria</taxon>
        <taxon>Bacillati</taxon>
        <taxon>Actinomycetota</taxon>
        <taxon>Actinomycetes</taxon>
        <taxon>Pseudonocardiales</taxon>
        <taxon>Pseudonocardiaceae</taxon>
        <taxon>Saccharothrix</taxon>
    </lineage>
</organism>
<dbReference type="SFLD" id="SFLDG01129">
    <property type="entry name" value="C1.5:_HAD__Beta-PGM__Phosphata"/>
    <property type="match status" value="1"/>
</dbReference>
<dbReference type="InterPro" id="IPR050155">
    <property type="entry name" value="HAD-like_hydrolase_sf"/>
</dbReference>
<dbReference type="GO" id="GO:0008967">
    <property type="term" value="F:phosphoglycolate phosphatase activity"/>
    <property type="evidence" value="ECO:0007669"/>
    <property type="project" value="TreeGrafter"/>
</dbReference>
<dbReference type="InterPro" id="IPR036412">
    <property type="entry name" value="HAD-like_sf"/>
</dbReference>
<evidence type="ECO:0000313" key="1">
    <source>
        <dbReference type="EMBL" id="MBB4969454.1"/>
    </source>
</evidence>
<keyword evidence="1" id="KW-0378">Hydrolase</keyword>
<dbReference type="SFLD" id="SFLDS00003">
    <property type="entry name" value="Haloacid_Dehalogenase"/>
    <property type="match status" value="1"/>
</dbReference>
<dbReference type="GO" id="GO:0006281">
    <property type="term" value="P:DNA repair"/>
    <property type="evidence" value="ECO:0007669"/>
    <property type="project" value="TreeGrafter"/>
</dbReference>
<dbReference type="GO" id="GO:0005829">
    <property type="term" value="C:cytosol"/>
    <property type="evidence" value="ECO:0007669"/>
    <property type="project" value="TreeGrafter"/>
</dbReference>
<gene>
    <name evidence="1" type="ORF">F4559_006813</name>
</gene>
<dbReference type="SUPFAM" id="SSF56784">
    <property type="entry name" value="HAD-like"/>
    <property type="match status" value="1"/>
</dbReference>
<dbReference type="Pfam" id="PF00702">
    <property type="entry name" value="Hydrolase"/>
    <property type="match status" value="1"/>
</dbReference>
<keyword evidence="2" id="KW-1185">Reference proteome</keyword>
<proteinExistence type="predicted"/>
<dbReference type="InterPro" id="IPR023214">
    <property type="entry name" value="HAD_sf"/>
</dbReference>
<dbReference type="EMBL" id="JACHJS010000001">
    <property type="protein sequence ID" value="MBB4969454.1"/>
    <property type="molecule type" value="Genomic_DNA"/>
</dbReference>
<name>A0A7W7WZC9_9PSEU</name>
<dbReference type="AlphaFoldDB" id="A0A7W7WZC9"/>
<dbReference type="Proteomes" id="UP000542674">
    <property type="component" value="Unassembled WGS sequence"/>
</dbReference>
<sequence>MITPRALVLWDIDHTLLQSRGVGREMYERAMPEAFGLAFERLAEVSGRTEPDIISETLALHGVEPTVEHVDRLARALVAAYESGRGELAARGRVLPGAREALAALSREKSVHQGVLTGNLRAVARVKLAVFALDRYVDLETSAYGDDHRDRAELVDIARARAWARVGVDFGGLRTVLIGDTRRDVEAASAAGARVIGVASGNTGADELREAGADEVLADLRDPQALKGLLIG</sequence>
<protein>
    <submittedName>
        <fullName evidence="1">Phosphoglycolate phosphatase-like HAD superfamily hydrolase</fullName>
    </submittedName>
</protein>